<dbReference type="InterPro" id="IPR005170">
    <property type="entry name" value="Transptr-assoc_dom"/>
</dbReference>
<dbReference type="PATRIC" id="fig|1562970.3.peg.48"/>
<evidence type="ECO:0000256" key="9">
    <source>
        <dbReference type="PROSITE-ProRule" id="PRU00703"/>
    </source>
</evidence>
<dbReference type="InterPro" id="IPR019862">
    <property type="entry name" value="Motility-assoc_prot_GldE"/>
</dbReference>
<feature type="transmembrane region" description="Helical" evidence="11">
    <location>
        <begin position="78"/>
        <end position="101"/>
    </location>
</feature>
<dbReference type="SMART" id="SM00116">
    <property type="entry name" value="CBS"/>
    <property type="match status" value="2"/>
</dbReference>
<comment type="subcellular location">
    <subcellularLocation>
        <location evidence="1">Cell membrane</location>
        <topology evidence="1">Multi-pass membrane protein</topology>
    </subcellularLocation>
</comment>
<evidence type="ECO:0000313" key="15">
    <source>
        <dbReference type="Proteomes" id="UP000032417"/>
    </source>
</evidence>
<comment type="similarity">
    <text evidence="2">Belongs to the UPF0053 family.</text>
</comment>
<dbReference type="SUPFAM" id="SSF54631">
    <property type="entry name" value="CBS-domain pair"/>
    <property type="match status" value="1"/>
</dbReference>
<evidence type="ECO:0000256" key="2">
    <source>
        <dbReference type="ARBA" id="ARBA00006337"/>
    </source>
</evidence>
<name>A0A098BXC8_9BACT</name>
<dbReference type="GO" id="GO:0050660">
    <property type="term" value="F:flavin adenine dinucleotide binding"/>
    <property type="evidence" value="ECO:0007669"/>
    <property type="project" value="InterPro"/>
</dbReference>
<dbReference type="PROSITE" id="PS51846">
    <property type="entry name" value="CNNM"/>
    <property type="match status" value="1"/>
</dbReference>
<evidence type="ECO:0000256" key="10">
    <source>
        <dbReference type="PROSITE-ProRule" id="PRU01193"/>
    </source>
</evidence>
<keyword evidence="15" id="KW-1185">Reference proteome</keyword>
<dbReference type="CDD" id="cd04590">
    <property type="entry name" value="CBS_pair_CorC_HlyC_assoc"/>
    <property type="match status" value="1"/>
</dbReference>
<dbReference type="InterPro" id="IPR046342">
    <property type="entry name" value="CBS_dom_sf"/>
</dbReference>
<keyword evidence="6 10" id="KW-1133">Transmembrane helix</keyword>
<evidence type="ECO:0000256" key="6">
    <source>
        <dbReference type="ARBA" id="ARBA00022989"/>
    </source>
</evidence>
<feature type="domain" description="CBS" evidence="12">
    <location>
        <begin position="289"/>
        <end position="346"/>
    </location>
</feature>
<dbReference type="Gene3D" id="3.10.580.10">
    <property type="entry name" value="CBS-domain"/>
    <property type="match status" value="1"/>
</dbReference>
<keyword evidence="5" id="KW-0677">Repeat</keyword>
<dbReference type="InterPro" id="IPR044751">
    <property type="entry name" value="Ion_transp-like_CBS"/>
</dbReference>
<evidence type="ECO:0000259" key="13">
    <source>
        <dbReference type="PROSITE" id="PS51846"/>
    </source>
</evidence>
<dbReference type="OrthoDB" id="9798188at2"/>
<evidence type="ECO:0000256" key="11">
    <source>
        <dbReference type="SAM" id="Phobius"/>
    </source>
</evidence>
<dbReference type="InterPro" id="IPR016169">
    <property type="entry name" value="FAD-bd_PCMH_sub2"/>
</dbReference>
<feature type="transmembrane region" description="Helical" evidence="11">
    <location>
        <begin position="116"/>
        <end position="137"/>
    </location>
</feature>
<reference evidence="14 15" key="1">
    <citation type="submission" date="2014-08" db="EMBL/GenBank/DDBJ databases">
        <authorList>
            <person name="Wibberg D."/>
        </authorList>
    </citation>
    <scope>NUCLEOTIDE SEQUENCE [LARGE SCALE GENOMIC DNA]</scope>
    <source>
        <strain evidence="15">ING2-E5B</strain>
    </source>
</reference>
<dbReference type="SUPFAM" id="SSF56176">
    <property type="entry name" value="FAD-binding/transporter-associated domain-like"/>
    <property type="match status" value="1"/>
</dbReference>
<keyword evidence="4 10" id="KW-0812">Transmembrane</keyword>
<dbReference type="InterPro" id="IPR036318">
    <property type="entry name" value="FAD-bd_PCMH-like_sf"/>
</dbReference>
<organism evidence="14 15">
    <name type="scientific">Fermentimonas caenicola</name>
    <dbReference type="NCBI Taxonomy" id="1562970"/>
    <lineage>
        <taxon>Bacteria</taxon>
        <taxon>Pseudomonadati</taxon>
        <taxon>Bacteroidota</taxon>
        <taxon>Bacteroidia</taxon>
        <taxon>Bacteroidales</taxon>
        <taxon>Dysgonomonadaceae</taxon>
        <taxon>Fermentimonas</taxon>
    </lineage>
</organism>
<evidence type="ECO:0000313" key="14">
    <source>
        <dbReference type="EMBL" id="CEA14681.1"/>
    </source>
</evidence>
<evidence type="ECO:0000256" key="1">
    <source>
        <dbReference type="ARBA" id="ARBA00004651"/>
    </source>
</evidence>
<feature type="domain" description="CNNM transmembrane" evidence="13">
    <location>
        <begin position="18"/>
        <end position="200"/>
    </location>
</feature>
<dbReference type="PROSITE" id="PS51371">
    <property type="entry name" value="CBS"/>
    <property type="match status" value="2"/>
</dbReference>
<dbReference type="Gene3D" id="3.30.465.10">
    <property type="match status" value="1"/>
</dbReference>
<sequence>MDPDPLSILQIALPVFTPVALDYFISVLLLLLIIMNAIVSGSEVAYFSLSQEYSQDKYSSSDSITNKANTLLKKPENLLASLVLAYNLLNVTIAVLTIYLLNRLPYFAGEIGSKLILEAVITISIILLFVDILPKLYASHDPLKFANRYAPLITVISRLMSPFSGLLAKITTSYTRPLSYSKHELSMEDLSKALEITSDEITRDQEKEMLEGIIRFRDKSVDDIKISRSDMIAINIQTLFVDVIDFIVEAGFSRIPVYEDNPDNIKGILYVKDLLPHLGKPHNFKWQSLIRSAYFVPGAKRIDDLLEEFRSNKIHMAIVVDEYGGTSGLVTMEDILEEIVGDISDEYDEELPLYTIAADGTYIFEGKTPLEDFIKITNVPEKDFEAMSDEVDTLAGLLLELKGDFPKRKETFTYKKYTFQAEEMSKKRIIKVRYIPPKLKTKEVE</sequence>
<protein>
    <submittedName>
        <fullName evidence="14">Gliding motility-associated protein GldE</fullName>
    </submittedName>
</protein>
<feature type="domain" description="CBS" evidence="12">
    <location>
        <begin position="226"/>
        <end position="284"/>
    </location>
</feature>
<dbReference type="PANTHER" id="PTHR22777">
    <property type="entry name" value="HEMOLYSIN-RELATED"/>
    <property type="match status" value="1"/>
</dbReference>
<accession>A0A098BXC8</accession>
<evidence type="ECO:0000256" key="5">
    <source>
        <dbReference type="ARBA" id="ARBA00022737"/>
    </source>
</evidence>
<evidence type="ECO:0000259" key="12">
    <source>
        <dbReference type="PROSITE" id="PS51371"/>
    </source>
</evidence>
<dbReference type="HOGENOM" id="CLU_015237_4_1_10"/>
<evidence type="ECO:0000256" key="7">
    <source>
        <dbReference type="ARBA" id="ARBA00023122"/>
    </source>
</evidence>
<dbReference type="Pfam" id="PF00571">
    <property type="entry name" value="CBS"/>
    <property type="match status" value="2"/>
</dbReference>
<proteinExistence type="inferred from homology"/>
<dbReference type="PANTHER" id="PTHR22777:SF32">
    <property type="entry name" value="UPF0053 INNER MEMBRANE PROTEIN YFJD"/>
    <property type="match status" value="1"/>
</dbReference>
<dbReference type="FunFam" id="3.10.580.10:FF:000002">
    <property type="entry name" value="Magnesium/cobalt efflux protein CorC"/>
    <property type="match status" value="1"/>
</dbReference>
<dbReference type="AlphaFoldDB" id="A0A098BXC8"/>
<dbReference type="KEGG" id="pbt:ING2E5B_0050"/>
<dbReference type="Pfam" id="PF01595">
    <property type="entry name" value="CNNM"/>
    <property type="match status" value="1"/>
</dbReference>
<keyword evidence="7 9" id="KW-0129">CBS domain</keyword>
<dbReference type="NCBIfam" id="TIGR03520">
    <property type="entry name" value="GldE"/>
    <property type="match status" value="1"/>
</dbReference>
<dbReference type="EMBL" id="LN515532">
    <property type="protein sequence ID" value="CEA14681.1"/>
    <property type="molecule type" value="Genomic_DNA"/>
</dbReference>
<evidence type="ECO:0000256" key="8">
    <source>
        <dbReference type="ARBA" id="ARBA00023136"/>
    </source>
</evidence>
<dbReference type="Proteomes" id="UP000032417">
    <property type="component" value="Chromosome 1"/>
</dbReference>
<keyword evidence="8 10" id="KW-0472">Membrane</keyword>
<dbReference type="SMART" id="SM01091">
    <property type="entry name" value="CorC_HlyC"/>
    <property type="match status" value="1"/>
</dbReference>
<dbReference type="GO" id="GO:0005886">
    <property type="term" value="C:plasma membrane"/>
    <property type="evidence" value="ECO:0007669"/>
    <property type="project" value="UniProtKB-SubCell"/>
</dbReference>
<gene>
    <name evidence="14" type="primary">gldE</name>
    <name evidence="14" type="ORF">ING2E5B_0050</name>
</gene>
<keyword evidence="3" id="KW-1003">Cell membrane</keyword>
<dbReference type="InterPro" id="IPR000644">
    <property type="entry name" value="CBS_dom"/>
</dbReference>
<evidence type="ECO:0000256" key="3">
    <source>
        <dbReference type="ARBA" id="ARBA00022475"/>
    </source>
</evidence>
<dbReference type="InterPro" id="IPR002550">
    <property type="entry name" value="CNNM"/>
</dbReference>
<evidence type="ECO:0000256" key="4">
    <source>
        <dbReference type="ARBA" id="ARBA00022692"/>
    </source>
</evidence>
<dbReference type="Pfam" id="PF03471">
    <property type="entry name" value="CorC_HlyC"/>
    <property type="match status" value="1"/>
</dbReference>
<dbReference type="STRING" id="1562970.ING2E5B_0050"/>